<comment type="caution">
    <text evidence="2">The sequence shown here is derived from an EMBL/GenBank/DDBJ whole genome shotgun (WGS) entry which is preliminary data.</text>
</comment>
<evidence type="ECO:0000256" key="1">
    <source>
        <dbReference type="SAM" id="MobiDB-lite"/>
    </source>
</evidence>
<reference evidence="2 3" key="1">
    <citation type="submission" date="2020-08" db="EMBL/GenBank/DDBJ databases">
        <title>Genomic Encyclopedia of Type Strains, Phase IV (KMG-V): Genome sequencing to study the core and pangenomes of soil and plant-associated prokaryotes.</title>
        <authorList>
            <person name="Whitman W."/>
        </authorList>
    </citation>
    <scope>NUCLEOTIDE SEQUENCE [LARGE SCALE GENOMIC DNA]</scope>
    <source>
        <strain evidence="2 3">SEMIA 4084</strain>
    </source>
</reference>
<name>A0A7W8U753_9HYPH</name>
<feature type="compositionally biased region" description="Basic and acidic residues" evidence="1">
    <location>
        <begin position="62"/>
        <end position="82"/>
    </location>
</feature>
<protein>
    <submittedName>
        <fullName evidence="2">Uncharacterized protein</fullName>
    </submittedName>
</protein>
<dbReference type="RefSeq" id="WP_018326444.1">
    <property type="nucleotide sequence ID" value="NZ_JACHBK010000002.1"/>
</dbReference>
<keyword evidence="3" id="KW-1185">Reference proteome</keyword>
<evidence type="ECO:0000313" key="3">
    <source>
        <dbReference type="Proteomes" id="UP000585507"/>
    </source>
</evidence>
<evidence type="ECO:0000313" key="2">
    <source>
        <dbReference type="EMBL" id="MBB5534070.1"/>
    </source>
</evidence>
<dbReference type="Proteomes" id="UP000585507">
    <property type="component" value="Unassembled WGS sequence"/>
</dbReference>
<sequence>MVARDNPPRSGGKSVIRKDAEGQFAKPKRRSDNNGVISAKPRVITGSDDATAHKNPPGQKKPGKEWDLNYDARKMKDDDFRG</sequence>
<accession>A0A7W8U753</accession>
<proteinExistence type="predicted"/>
<dbReference type="EMBL" id="JACHBK010000002">
    <property type="protein sequence ID" value="MBB5534070.1"/>
    <property type="molecule type" value="Genomic_DNA"/>
</dbReference>
<organism evidence="2 3">
    <name type="scientific">Rhizobium giardinii</name>
    <dbReference type="NCBI Taxonomy" id="56731"/>
    <lineage>
        <taxon>Bacteria</taxon>
        <taxon>Pseudomonadati</taxon>
        <taxon>Pseudomonadota</taxon>
        <taxon>Alphaproteobacteria</taxon>
        <taxon>Hyphomicrobiales</taxon>
        <taxon>Rhizobiaceae</taxon>
        <taxon>Rhizobium/Agrobacterium group</taxon>
        <taxon>Rhizobium</taxon>
    </lineage>
</organism>
<feature type="region of interest" description="Disordered" evidence="1">
    <location>
        <begin position="1"/>
        <end position="82"/>
    </location>
</feature>
<gene>
    <name evidence="2" type="ORF">GGD55_000741</name>
</gene>
<dbReference type="AlphaFoldDB" id="A0A7W8U753"/>